<accession>A0A3M7Q8D9</accession>
<evidence type="ECO:0000256" key="1">
    <source>
        <dbReference type="SAM" id="Phobius"/>
    </source>
</evidence>
<dbReference type="EMBL" id="REGN01007029">
    <property type="protein sequence ID" value="RNA07462.1"/>
    <property type="molecule type" value="Genomic_DNA"/>
</dbReference>
<name>A0A3M7Q8D9_BRAPC</name>
<proteinExistence type="predicted"/>
<evidence type="ECO:0000313" key="3">
    <source>
        <dbReference type="Proteomes" id="UP000276133"/>
    </source>
</evidence>
<dbReference type="Proteomes" id="UP000276133">
    <property type="component" value="Unassembled WGS sequence"/>
</dbReference>
<keyword evidence="3" id="KW-1185">Reference proteome</keyword>
<keyword evidence="1" id="KW-0472">Membrane</keyword>
<reference evidence="2 3" key="1">
    <citation type="journal article" date="2018" name="Sci. Rep.">
        <title>Genomic signatures of local adaptation to the degree of environmental predictability in rotifers.</title>
        <authorList>
            <person name="Franch-Gras L."/>
            <person name="Hahn C."/>
            <person name="Garcia-Roger E.M."/>
            <person name="Carmona M.J."/>
            <person name="Serra M."/>
            <person name="Gomez A."/>
        </authorList>
    </citation>
    <scope>NUCLEOTIDE SEQUENCE [LARGE SCALE GENOMIC DNA]</scope>
    <source>
        <strain evidence="2">HYR1</strain>
    </source>
</reference>
<dbReference type="AlphaFoldDB" id="A0A3M7Q8D9"/>
<keyword evidence="1" id="KW-1133">Transmembrane helix</keyword>
<gene>
    <name evidence="2" type="ORF">BpHYR1_014659</name>
</gene>
<feature type="transmembrane region" description="Helical" evidence="1">
    <location>
        <begin position="33"/>
        <end position="53"/>
    </location>
</feature>
<keyword evidence="1" id="KW-0812">Transmembrane</keyword>
<organism evidence="2 3">
    <name type="scientific">Brachionus plicatilis</name>
    <name type="common">Marine rotifer</name>
    <name type="synonym">Brachionus muelleri</name>
    <dbReference type="NCBI Taxonomy" id="10195"/>
    <lineage>
        <taxon>Eukaryota</taxon>
        <taxon>Metazoa</taxon>
        <taxon>Spiralia</taxon>
        <taxon>Gnathifera</taxon>
        <taxon>Rotifera</taxon>
        <taxon>Eurotatoria</taxon>
        <taxon>Monogononta</taxon>
        <taxon>Pseudotrocha</taxon>
        <taxon>Ploima</taxon>
        <taxon>Brachionidae</taxon>
        <taxon>Brachionus</taxon>
    </lineage>
</organism>
<comment type="caution">
    <text evidence="2">The sequence shown here is derived from an EMBL/GenBank/DDBJ whole genome shotgun (WGS) entry which is preliminary data.</text>
</comment>
<sequence>MDDCMSSAKSIQDTNNIMWTLCSKVMKIYHTDIIFLIFYLNSFITTFLANSFIHSRMLQQRRKIIMLNRFIANFQMRN</sequence>
<protein>
    <submittedName>
        <fullName evidence="2">Uncharacterized protein</fullName>
    </submittedName>
</protein>
<evidence type="ECO:0000313" key="2">
    <source>
        <dbReference type="EMBL" id="RNA07462.1"/>
    </source>
</evidence>